<name>A0A1J5SWF6_9ZZZZ</name>
<gene>
    <name evidence="1" type="ORF">GALL_58820</name>
</gene>
<evidence type="ECO:0000313" key="1">
    <source>
        <dbReference type="EMBL" id="OIR12815.1"/>
    </source>
</evidence>
<accession>A0A1J5SWF6</accession>
<sequence>MHNIEPFYNWRHIYVSEEDKRSPFYGRVYSEFEFSQTIYNYYIHPQWDDFGSRTLYVKVLDVDYELNFAIIEMMGEWNDAIENDIMELKREVVDFFSKQKISKFILITENILNFHSSDREYYQEWYEEVSEENGWIVALNMPEATQHDFKKKKLNYYIELMDIPEWRTYKPYHLFKKIDTILMNRLS</sequence>
<reference evidence="1" key="1">
    <citation type="submission" date="2016-10" db="EMBL/GenBank/DDBJ databases">
        <title>Sequence of Gallionella enrichment culture.</title>
        <authorList>
            <person name="Poehlein A."/>
            <person name="Muehling M."/>
            <person name="Daniel R."/>
        </authorList>
    </citation>
    <scope>NUCLEOTIDE SEQUENCE</scope>
</reference>
<dbReference type="AlphaFoldDB" id="A0A1J5SWF6"/>
<dbReference type="EMBL" id="MLJW01000016">
    <property type="protein sequence ID" value="OIR12815.1"/>
    <property type="molecule type" value="Genomic_DNA"/>
</dbReference>
<organism evidence="1">
    <name type="scientific">mine drainage metagenome</name>
    <dbReference type="NCBI Taxonomy" id="410659"/>
    <lineage>
        <taxon>unclassified sequences</taxon>
        <taxon>metagenomes</taxon>
        <taxon>ecological metagenomes</taxon>
    </lineage>
</organism>
<proteinExistence type="predicted"/>
<protein>
    <submittedName>
        <fullName evidence="1">Uncharacterized protein</fullName>
    </submittedName>
</protein>
<comment type="caution">
    <text evidence="1">The sequence shown here is derived from an EMBL/GenBank/DDBJ whole genome shotgun (WGS) entry which is preliminary data.</text>
</comment>